<dbReference type="AlphaFoldDB" id="A0A5E4MKU9"/>
<dbReference type="InterPro" id="IPR011990">
    <property type="entry name" value="TPR-like_helical_dom_sf"/>
</dbReference>
<name>A0A5E4MKU9_9HEMI</name>
<evidence type="ECO:0000313" key="3">
    <source>
        <dbReference type="Proteomes" id="UP000325440"/>
    </source>
</evidence>
<feature type="transmembrane region" description="Helical" evidence="1">
    <location>
        <begin position="12"/>
        <end position="30"/>
    </location>
</feature>
<reference evidence="2 3" key="1">
    <citation type="submission" date="2019-08" db="EMBL/GenBank/DDBJ databases">
        <authorList>
            <person name="Alioto T."/>
            <person name="Alioto T."/>
            <person name="Gomez Garrido J."/>
        </authorList>
    </citation>
    <scope>NUCLEOTIDE SEQUENCE [LARGE SCALE GENOMIC DNA]</scope>
</reference>
<keyword evidence="1" id="KW-1133">Transmembrane helix</keyword>
<evidence type="ECO:0000256" key="1">
    <source>
        <dbReference type="SAM" id="Phobius"/>
    </source>
</evidence>
<gene>
    <name evidence="2" type="ORF">CINCED_3A002981</name>
</gene>
<accession>A0A5E4MKU9</accession>
<evidence type="ECO:0000313" key="2">
    <source>
        <dbReference type="EMBL" id="VVC31022.1"/>
    </source>
</evidence>
<protein>
    <submittedName>
        <fullName evidence="2">Tetratricopeptide-like helical domain</fullName>
    </submittedName>
</protein>
<sequence length="556" mass="64528">MNDIQKNNISWFLIILLIITHISINNIIFLRRSKHEGENNAKEITGNLKALLNDNQSRLEKKIFNIKKSLYIPPNQIGDCELRFKNLAKLLLSVIKMNNSLLQEIKFDNQIPAIQTLVLDLNDRDIENAVNRLEGIKEINTIYELKLSFEKAVDATNYSNSTLFKKITSNWIKIKNKNDPLRVKWIKIENAITSRDWHSIETTVSTLTQSEFKPWINKLNNSILAYKNISIILDHLLHIDLCDIENIEKLSKSLHEDNDKLLLVQVFNAGKTGNYSFFSNGITSIANMNCNLALLLSHKLIMYLKKDKIGFQKFIEHCSSYINNKVLSLPFQIENFILKSDWHNAIMKLKEATRLNIFLPFNHKKMLATFYCALAREYEKGGYFKEAIKSVLRAQSCHITFRPINYLKAELYIKLAKVRKASEVLEAEYKINPSPQIARLYMSLNGKNTDQLCNLHPDYYFSHCMLAISAMNSDKYDLAYQCLNTAMAKANYLSIYLIMIQLQVSLQKQDKVIYWLNQVSSKALSDPSWRCESCDKELERWDCRCSHCDNFNCVVF</sequence>
<dbReference type="EMBL" id="CABPRJ010000562">
    <property type="protein sequence ID" value="VVC31022.1"/>
    <property type="molecule type" value="Genomic_DNA"/>
</dbReference>
<keyword evidence="1" id="KW-0812">Transmembrane</keyword>
<keyword evidence="3" id="KW-1185">Reference proteome</keyword>
<proteinExistence type="predicted"/>
<dbReference type="Proteomes" id="UP000325440">
    <property type="component" value="Unassembled WGS sequence"/>
</dbReference>
<dbReference type="Gene3D" id="1.25.40.10">
    <property type="entry name" value="Tetratricopeptide repeat domain"/>
    <property type="match status" value="1"/>
</dbReference>
<organism evidence="2 3">
    <name type="scientific">Cinara cedri</name>
    <dbReference type="NCBI Taxonomy" id="506608"/>
    <lineage>
        <taxon>Eukaryota</taxon>
        <taxon>Metazoa</taxon>
        <taxon>Ecdysozoa</taxon>
        <taxon>Arthropoda</taxon>
        <taxon>Hexapoda</taxon>
        <taxon>Insecta</taxon>
        <taxon>Pterygota</taxon>
        <taxon>Neoptera</taxon>
        <taxon>Paraneoptera</taxon>
        <taxon>Hemiptera</taxon>
        <taxon>Sternorrhyncha</taxon>
        <taxon>Aphidomorpha</taxon>
        <taxon>Aphidoidea</taxon>
        <taxon>Aphididae</taxon>
        <taxon>Lachninae</taxon>
        <taxon>Cinara</taxon>
    </lineage>
</organism>
<dbReference type="SUPFAM" id="SSF48452">
    <property type="entry name" value="TPR-like"/>
    <property type="match status" value="1"/>
</dbReference>
<keyword evidence="1" id="KW-0472">Membrane</keyword>
<dbReference type="OrthoDB" id="6441713at2759"/>